<gene>
    <name evidence="13" type="ORF">Fot_54109</name>
</gene>
<evidence type="ECO:0000259" key="12">
    <source>
        <dbReference type="Pfam" id="PF23598"/>
    </source>
</evidence>
<protein>
    <submittedName>
        <fullName evidence="13">Leucine-rich repeat (LRR) family protein</fullName>
    </submittedName>
</protein>
<evidence type="ECO:0000256" key="9">
    <source>
        <dbReference type="ARBA" id="ARBA00038043"/>
    </source>
</evidence>
<evidence type="ECO:0000256" key="2">
    <source>
        <dbReference type="ARBA" id="ARBA00004196"/>
    </source>
</evidence>
<evidence type="ECO:0000313" key="14">
    <source>
        <dbReference type="Proteomes" id="UP001604277"/>
    </source>
</evidence>
<organism evidence="13 14">
    <name type="scientific">Forsythia ovata</name>
    <dbReference type="NCBI Taxonomy" id="205694"/>
    <lineage>
        <taxon>Eukaryota</taxon>
        <taxon>Viridiplantae</taxon>
        <taxon>Streptophyta</taxon>
        <taxon>Embryophyta</taxon>
        <taxon>Tracheophyta</taxon>
        <taxon>Spermatophyta</taxon>
        <taxon>Magnoliopsida</taxon>
        <taxon>eudicotyledons</taxon>
        <taxon>Gunneridae</taxon>
        <taxon>Pentapetalae</taxon>
        <taxon>asterids</taxon>
        <taxon>lamiids</taxon>
        <taxon>Lamiales</taxon>
        <taxon>Oleaceae</taxon>
        <taxon>Forsythieae</taxon>
        <taxon>Forsythia</taxon>
    </lineage>
</organism>
<feature type="domain" description="Disease resistance R13L4/SHOC-2-like LRR" evidence="12">
    <location>
        <begin position="99"/>
        <end position="306"/>
    </location>
</feature>
<dbReference type="InterPro" id="IPR013210">
    <property type="entry name" value="LRR_N_plant-typ"/>
</dbReference>
<keyword evidence="4" id="KW-0812">Transmembrane</keyword>
<dbReference type="InterPro" id="IPR055414">
    <property type="entry name" value="LRR_R13L4/SHOC2-like"/>
</dbReference>
<evidence type="ECO:0000256" key="1">
    <source>
        <dbReference type="ARBA" id="ARBA00004167"/>
    </source>
</evidence>
<evidence type="ECO:0000259" key="11">
    <source>
        <dbReference type="Pfam" id="PF08263"/>
    </source>
</evidence>
<dbReference type="Gene3D" id="3.80.10.10">
    <property type="entry name" value="Ribonuclease Inhibitor"/>
    <property type="match status" value="2"/>
</dbReference>
<evidence type="ECO:0000256" key="3">
    <source>
        <dbReference type="ARBA" id="ARBA00022614"/>
    </source>
</evidence>
<dbReference type="AlphaFoldDB" id="A0ABD1PG38"/>
<comment type="subcellular location">
    <subcellularLocation>
        <location evidence="2">Cell envelope</location>
    </subcellularLocation>
    <subcellularLocation>
        <location evidence="1">Membrane</location>
        <topology evidence="1">Single-pass membrane protein</topology>
    </subcellularLocation>
</comment>
<accession>A0ABD1PG38</accession>
<evidence type="ECO:0000256" key="10">
    <source>
        <dbReference type="SAM" id="SignalP"/>
    </source>
</evidence>
<evidence type="ECO:0000256" key="7">
    <source>
        <dbReference type="ARBA" id="ARBA00022989"/>
    </source>
</evidence>
<dbReference type="SUPFAM" id="SSF52047">
    <property type="entry name" value="RNI-like"/>
    <property type="match status" value="1"/>
</dbReference>
<keyword evidence="7" id="KW-1133">Transmembrane helix</keyword>
<dbReference type="PANTHER" id="PTHR48059:SF19">
    <property type="entry name" value="RECEPTOR-LIKE PROTEIN KINASE 5"/>
    <property type="match status" value="1"/>
</dbReference>
<dbReference type="PRINTS" id="PR00019">
    <property type="entry name" value="LEURICHRPT"/>
</dbReference>
<keyword evidence="14" id="KW-1185">Reference proteome</keyword>
<dbReference type="Pfam" id="PF00560">
    <property type="entry name" value="LRR_1"/>
    <property type="match status" value="2"/>
</dbReference>
<dbReference type="FunFam" id="3.80.10.10:FF:000095">
    <property type="entry name" value="LRR receptor-like serine/threonine-protein kinase GSO1"/>
    <property type="match status" value="1"/>
</dbReference>
<keyword evidence="8" id="KW-0472">Membrane</keyword>
<comment type="caution">
    <text evidence="13">The sequence shown here is derived from an EMBL/GenBank/DDBJ whole genome shotgun (WGS) entry which is preliminary data.</text>
</comment>
<reference evidence="14" key="1">
    <citation type="submission" date="2024-07" db="EMBL/GenBank/DDBJ databases">
        <title>Two chromosome-level genome assemblies of Korean endemic species Abeliophyllum distichum and Forsythia ovata (Oleaceae).</title>
        <authorList>
            <person name="Jang H."/>
        </authorList>
    </citation>
    <scope>NUCLEOTIDE SEQUENCE [LARGE SCALE GENOMIC DNA]</scope>
</reference>
<dbReference type="GO" id="GO:0016020">
    <property type="term" value="C:membrane"/>
    <property type="evidence" value="ECO:0007669"/>
    <property type="project" value="UniProtKB-SubCell"/>
</dbReference>
<keyword evidence="6" id="KW-0677">Repeat</keyword>
<dbReference type="InterPro" id="IPR032675">
    <property type="entry name" value="LRR_dom_sf"/>
</dbReference>
<evidence type="ECO:0000256" key="6">
    <source>
        <dbReference type="ARBA" id="ARBA00022737"/>
    </source>
</evidence>
<name>A0ABD1PG38_9LAMI</name>
<evidence type="ECO:0000313" key="13">
    <source>
        <dbReference type="EMBL" id="KAL2462872.1"/>
    </source>
</evidence>
<dbReference type="Pfam" id="PF08263">
    <property type="entry name" value="LRRNT_2"/>
    <property type="match status" value="1"/>
</dbReference>
<dbReference type="PANTHER" id="PTHR48059">
    <property type="entry name" value="POLYGALACTURONASE INHIBITOR 1"/>
    <property type="match status" value="1"/>
</dbReference>
<dbReference type="Proteomes" id="UP001604277">
    <property type="component" value="Unassembled WGS sequence"/>
</dbReference>
<comment type="similarity">
    <text evidence="9">Belongs to the polygalacturonase-inhibiting protein family.</text>
</comment>
<evidence type="ECO:0000256" key="4">
    <source>
        <dbReference type="ARBA" id="ARBA00022692"/>
    </source>
</evidence>
<feature type="chain" id="PRO_5044781677" evidence="10">
    <location>
        <begin position="30"/>
        <end position="477"/>
    </location>
</feature>
<evidence type="ECO:0000256" key="5">
    <source>
        <dbReference type="ARBA" id="ARBA00022729"/>
    </source>
</evidence>
<keyword evidence="5 10" id="KW-0732">Signal</keyword>
<dbReference type="InterPro" id="IPR001611">
    <property type="entry name" value="Leu-rich_rpt"/>
</dbReference>
<dbReference type="Pfam" id="PF23598">
    <property type="entry name" value="LRR_14"/>
    <property type="match status" value="1"/>
</dbReference>
<dbReference type="InterPro" id="IPR051848">
    <property type="entry name" value="PGIP"/>
</dbReference>
<evidence type="ECO:0000256" key="8">
    <source>
        <dbReference type="ARBA" id="ARBA00023136"/>
    </source>
</evidence>
<sequence length="477" mass="52823">MAMLSFHILHCSVFLLFSLLIHQFPATTAARCHRDDETGLLAFKSGIKADPSGMLDKWKLGTDCCKWYGIACNGPQNRVNSLDLYGAASYSNIMLSGTISPSLSKLQYLNYILLKDLGNLTGHFPKFLFSLPNIQVVYITNSKLLGPLPRNIGNLTKLQSLILARNSFSGSIPSSLTKLTQLSTLDLSGNRLLGTIPSSIGQLTKLFELNLSGNKLSGSIPDKFSTITMLTFIKLSNNNFTGKFPKSISNLNPREIDLGSNSLTGKLPEFLGRFDFLKTLNLSWNQFSGTVPKTLAHPELYTLDLSHNLFNGPFPKLTFIHVLDLSYNNFHFGDIPKWITSTYFISLNLARCGLNSSLNDWKPLGPVFYQYLDISHNKITGNPLPLLNSTTSLISFIASDNKLKFNMKHMKIGKNIKYLDLSHNSVFGNVPKSVSRLEEFNVSSNHLCGRLPVTKFPASAFVNNDCLCGPPLPPCKD</sequence>
<keyword evidence="3" id="KW-0433">Leucine-rich repeat</keyword>
<feature type="signal peptide" evidence="10">
    <location>
        <begin position="1"/>
        <end position="29"/>
    </location>
</feature>
<dbReference type="EMBL" id="JBFOLJ010000020">
    <property type="protein sequence ID" value="KAL2462872.1"/>
    <property type="molecule type" value="Genomic_DNA"/>
</dbReference>
<proteinExistence type="inferred from homology"/>
<feature type="domain" description="Leucine-rich repeat-containing N-terminal plant-type" evidence="11">
    <location>
        <begin position="35"/>
        <end position="73"/>
    </location>
</feature>